<sequence length="156" mass="16819">MALPIANTKIATIIGGFLPLRSPNCPYKGWNTVLARRKAVATQVKLVPRLRACEIVGRAVLTTVPSRAESRSGRHIATNDGQNPAVRFHFWVVRDVLGSVSCFCASAQALAPSGGAGGELELSIEVRENGAGRDCGLLCEEVWAMRIDDILLCMSW</sequence>
<gene>
    <name evidence="1" type="ORF">PDIGIT_LOCUS5097</name>
</gene>
<dbReference type="EMBL" id="CAOQHR010000003">
    <property type="protein sequence ID" value="CAI6332068.1"/>
    <property type="molecule type" value="Genomic_DNA"/>
</dbReference>
<evidence type="ECO:0000313" key="2">
    <source>
        <dbReference type="Proteomes" id="UP001152607"/>
    </source>
</evidence>
<proteinExistence type="predicted"/>
<comment type="caution">
    <text evidence="1">The sequence shown here is derived from an EMBL/GenBank/DDBJ whole genome shotgun (WGS) entry which is preliminary data.</text>
</comment>
<evidence type="ECO:0000313" key="1">
    <source>
        <dbReference type="EMBL" id="CAI6332068.1"/>
    </source>
</evidence>
<keyword evidence="2" id="KW-1185">Reference proteome</keyword>
<dbReference type="Proteomes" id="UP001152607">
    <property type="component" value="Unassembled WGS sequence"/>
</dbReference>
<organism evidence="1 2">
    <name type="scientific">Periconia digitata</name>
    <dbReference type="NCBI Taxonomy" id="1303443"/>
    <lineage>
        <taxon>Eukaryota</taxon>
        <taxon>Fungi</taxon>
        <taxon>Dikarya</taxon>
        <taxon>Ascomycota</taxon>
        <taxon>Pezizomycotina</taxon>
        <taxon>Dothideomycetes</taxon>
        <taxon>Pleosporomycetidae</taxon>
        <taxon>Pleosporales</taxon>
        <taxon>Massarineae</taxon>
        <taxon>Periconiaceae</taxon>
        <taxon>Periconia</taxon>
    </lineage>
</organism>
<accession>A0A9W4UAH0</accession>
<reference evidence="1" key="1">
    <citation type="submission" date="2023-01" db="EMBL/GenBank/DDBJ databases">
        <authorList>
            <person name="Van Ghelder C."/>
            <person name="Rancurel C."/>
        </authorList>
    </citation>
    <scope>NUCLEOTIDE SEQUENCE</scope>
    <source>
        <strain evidence="1">CNCM I-4278</strain>
    </source>
</reference>
<dbReference type="AlphaFoldDB" id="A0A9W4UAH0"/>
<protein>
    <submittedName>
        <fullName evidence="1">Uncharacterized protein</fullName>
    </submittedName>
</protein>
<name>A0A9W4UAH0_9PLEO</name>